<dbReference type="SUPFAM" id="SSF102588">
    <property type="entry name" value="LmbE-like"/>
    <property type="match status" value="1"/>
</dbReference>
<evidence type="ECO:0000313" key="1">
    <source>
        <dbReference type="EMBL" id="KKR04399.1"/>
    </source>
</evidence>
<protein>
    <recommendedName>
        <fullName evidence="3">LmbE family protein</fullName>
    </recommendedName>
</protein>
<sequence length="231" mass="26282">MEKVLILAGHLDDSIIAAGGIIKKFTDNNISVSVVCFGNGDEATECKSQKAEDIVKAFKSEAVEAHSVIGVSDFKCHDLPDFAVQENRENYRICIEEIRRVKPDIILGHYWAEYFQHMAMARMTSDAWWQAAWHCSADLGEPWTAKSFYHFEVIHDLPEPTHIVDISDTFDAKIEAWKKFKTAEKHLDKMVDQLTARARFHGSKIGVKYAEVLKKSSFVPEAINNIERLLQ</sequence>
<evidence type="ECO:0000313" key="2">
    <source>
        <dbReference type="Proteomes" id="UP000033935"/>
    </source>
</evidence>
<accession>A0A0G0MK37</accession>
<dbReference type="Gene3D" id="3.40.50.10320">
    <property type="entry name" value="LmbE-like"/>
    <property type="match status" value="1"/>
</dbReference>
<gene>
    <name evidence="1" type="ORF">UT30_C0008G0021</name>
</gene>
<dbReference type="Proteomes" id="UP000033935">
    <property type="component" value="Unassembled WGS sequence"/>
</dbReference>
<name>A0A0G0MK37_9BACT</name>
<dbReference type="InterPro" id="IPR024078">
    <property type="entry name" value="LmbE-like_dom_sf"/>
</dbReference>
<dbReference type="InterPro" id="IPR003737">
    <property type="entry name" value="GlcNAc_PI_deacetylase-related"/>
</dbReference>
<reference evidence="1 2" key="1">
    <citation type="journal article" date="2015" name="Nature">
        <title>rRNA introns, odd ribosomes, and small enigmatic genomes across a large radiation of phyla.</title>
        <authorList>
            <person name="Brown C.T."/>
            <person name="Hug L.A."/>
            <person name="Thomas B.C."/>
            <person name="Sharon I."/>
            <person name="Castelle C.J."/>
            <person name="Singh A."/>
            <person name="Wilkins M.J."/>
            <person name="Williams K.H."/>
            <person name="Banfield J.F."/>
        </authorList>
    </citation>
    <scope>NUCLEOTIDE SEQUENCE [LARGE SCALE GENOMIC DNA]</scope>
</reference>
<proteinExistence type="predicted"/>
<comment type="caution">
    <text evidence="1">The sequence shown here is derived from an EMBL/GenBank/DDBJ whole genome shotgun (WGS) entry which is preliminary data.</text>
</comment>
<evidence type="ECO:0008006" key="3">
    <source>
        <dbReference type="Google" id="ProtNLM"/>
    </source>
</evidence>
<dbReference type="Pfam" id="PF02585">
    <property type="entry name" value="PIG-L"/>
    <property type="match status" value="1"/>
</dbReference>
<dbReference type="AlphaFoldDB" id="A0A0G0MK37"/>
<dbReference type="EMBL" id="LBWG01000008">
    <property type="protein sequence ID" value="KKR04399.1"/>
    <property type="molecule type" value="Genomic_DNA"/>
</dbReference>
<organism evidence="1 2">
    <name type="scientific">Candidatus Uhrbacteria bacterium GW2011_GWF2_39_13</name>
    <dbReference type="NCBI Taxonomy" id="1618995"/>
    <lineage>
        <taxon>Bacteria</taxon>
        <taxon>Candidatus Uhriibacteriota</taxon>
    </lineage>
</organism>